<dbReference type="AlphaFoldDB" id="A0A3A2ZD77"/>
<keyword evidence="4" id="KW-1185">Reference proteome</keyword>
<feature type="region of interest" description="Disordered" evidence="2">
    <location>
        <begin position="76"/>
        <end position="101"/>
    </location>
</feature>
<dbReference type="Pfam" id="PF06825">
    <property type="entry name" value="HSBP1"/>
    <property type="match status" value="1"/>
</dbReference>
<proteinExistence type="inferred from homology"/>
<evidence type="ECO:0000256" key="1">
    <source>
        <dbReference type="ARBA" id="ARBA00006349"/>
    </source>
</evidence>
<dbReference type="InterPro" id="IPR009643">
    <property type="entry name" value="HS1-bd"/>
</dbReference>
<evidence type="ECO:0008006" key="5">
    <source>
        <dbReference type="Google" id="ProtNLM"/>
    </source>
</evidence>
<feature type="compositionally biased region" description="Low complexity" evidence="2">
    <location>
        <begin position="76"/>
        <end position="91"/>
    </location>
</feature>
<dbReference type="GO" id="GO:0070370">
    <property type="term" value="P:cellular heat acclimation"/>
    <property type="evidence" value="ECO:0007669"/>
    <property type="project" value="TreeGrafter"/>
</dbReference>
<dbReference type="Proteomes" id="UP000266188">
    <property type="component" value="Unassembled WGS sequence"/>
</dbReference>
<evidence type="ECO:0000313" key="3">
    <source>
        <dbReference type="EMBL" id="RJE20896.1"/>
    </source>
</evidence>
<comment type="caution">
    <text evidence="3">The sequence shown here is derived from an EMBL/GenBank/DDBJ whole genome shotgun (WGS) entry which is preliminary data.</text>
</comment>
<evidence type="ECO:0000313" key="4">
    <source>
        <dbReference type="Proteomes" id="UP000266188"/>
    </source>
</evidence>
<dbReference type="OrthoDB" id="4159489at2759"/>
<dbReference type="STRING" id="2070753.A0A3A2ZD77"/>
<feature type="region of interest" description="Disordered" evidence="2">
    <location>
        <begin position="1"/>
        <end position="32"/>
    </location>
</feature>
<dbReference type="Gene3D" id="1.20.5.430">
    <property type="match status" value="1"/>
</dbReference>
<dbReference type="PANTHER" id="PTHR19424:SF0">
    <property type="entry name" value="HEAT SHOCK FACTOR BINDING PROTEIN 1"/>
    <property type="match status" value="1"/>
</dbReference>
<comment type="similarity">
    <text evidence="1">Belongs to the HSBP1 family.</text>
</comment>
<dbReference type="GO" id="GO:0005634">
    <property type="term" value="C:nucleus"/>
    <property type="evidence" value="ECO:0007669"/>
    <property type="project" value="TreeGrafter"/>
</dbReference>
<feature type="compositionally biased region" description="Polar residues" evidence="2">
    <location>
        <begin position="8"/>
        <end position="32"/>
    </location>
</feature>
<reference evidence="4" key="1">
    <citation type="submission" date="2017-02" db="EMBL/GenBank/DDBJ databases">
        <authorList>
            <person name="Tafer H."/>
            <person name="Lopandic K."/>
        </authorList>
    </citation>
    <scope>NUCLEOTIDE SEQUENCE [LARGE SCALE GENOMIC DNA]</scope>
    <source>
        <strain evidence="4">CBS 366.77</strain>
    </source>
</reference>
<protein>
    <recommendedName>
        <fullName evidence="5">Heat shock factor binding protein</fullName>
    </recommendedName>
</protein>
<gene>
    <name evidence="3" type="ORF">PHISCL_06764</name>
</gene>
<dbReference type="PANTHER" id="PTHR19424">
    <property type="entry name" value="HEAT SHOCK FACTOR BINDING PROTEIN 1"/>
    <property type="match status" value="1"/>
</dbReference>
<dbReference type="GO" id="GO:0003714">
    <property type="term" value="F:transcription corepressor activity"/>
    <property type="evidence" value="ECO:0007669"/>
    <property type="project" value="InterPro"/>
</dbReference>
<accession>A0A3A2ZD77</accession>
<sequence>MTEDIKPENQSTEPVSPPTGKSQQTADAQSQLTSAVDDLLDQLQYKFDNVSRDMFTKLDDMTRRLDELEASLTASVDAAAAGPTGSASGTPAGTGSGTPSK</sequence>
<dbReference type="EMBL" id="MVGC01000268">
    <property type="protein sequence ID" value="RJE20896.1"/>
    <property type="molecule type" value="Genomic_DNA"/>
</dbReference>
<name>A0A3A2ZD77_9EURO</name>
<dbReference type="GO" id="GO:0005829">
    <property type="term" value="C:cytosol"/>
    <property type="evidence" value="ECO:0007669"/>
    <property type="project" value="TreeGrafter"/>
</dbReference>
<organism evidence="3 4">
    <name type="scientific">Aspergillus sclerotialis</name>
    <dbReference type="NCBI Taxonomy" id="2070753"/>
    <lineage>
        <taxon>Eukaryota</taxon>
        <taxon>Fungi</taxon>
        <taxon>Dikarya</taxon>
        <taxon>Ascomycota</taxon>
        <taxon>Pezizomycotina</taxon>
        <taxon>Eurotiomycetes</taxon>
        <taxon>Eurotiomycetidae</taxon>
        <taxon>Eurotiales</taxon>
        <taxon>Aspergillaceae</taxon>
        <taxon>Aspergillus</taxon>
        <taxon>Aspergillus subgen. Polypaecilum</taxon>
    </lineage>
</organism>
<feature type="compositionally biased region" description="Gly residues" evidence="2">
    <location>
        <begin position="92"/>
        <end position="101"/>
    </location>
</feature>
<evidence type="ECO:0000256" key="2">
    <source>
        <dbReference type="SAM" id="MobiDB-lite"/>
    </source>
</evidence>